<name>A0AAU9TB45_EUPED</name>
<dbReference type="Proteomes" id="UP001153954">
    <property type="component" value="Unassembled WGS sequence"/>
</dbReference>
<gene>
    <name evidence="6" type="ORF">EEDITHA_LOCUS838</name>
    <name evidence="7" type="ORF">EEDITHA_LOCUS841</name>
</gene>
<keyword evidence="4" id="KW-0518">Myosin</keyword>
<evidence type="ECO:0000256" key="4">
    <source>
        <dbReference type="PROSITE-ProRule" id="PRU00782"/>
    </source>
</evidence>
<dbReference type="GO" id="GO:0016020">
    <property type="term" value="C:membrane"/>
    <property type="evidence" value="ECO:0007669"/>
    <property type="project" value="TreeGrafter"/>
</dbReference>
<evidence type="ECO:0000313" key="7">
    <source>
        <dbReference type="EMBL" id="CAH2084253.1"/>
    </source>
</evidence>
<dbReference type="GO" id="GO:0005737">
    <property type="term" value="C:cytoplasm"/>
    <property type="evidence" value="ECO:0007669"/>
    <property type="project" value="TreeGrafter"/>
</dbReference>
<keyword evidence="4" id="KW-0505">Motor protein</keyword>
<evidence type="ECO:0000256" key="3">
    <source>
        <dbReference type="ARBA" id="ARBA00023203"/>
    </source>
</evidence>
<keyword evidence="2" id="KW-0067">ATP-binding</keyword>
<dbReference type="GO" id="GO:0016459">
    <property type="term" value="C:myosin complex"/>
    <property type="evidence" value="ECO:0007669"/>
    <property type="project" value="UniProtKB-KW"/>
</dbReference>
<organism evidence="6 8">
    <name type="scientific">Euphydryas editha</name>
    <name type="common">Edith's checkerspot</name>
    <dbReference type="NCBI Taxonomy" id="104508"/>
    <lineage>
        <taxon>Eukaryota</taxon>
        <taxon>Metazoa</taxon>
        <taxon>Ecdysozoa</taxon>
        <taxon>Arthropoda</taxon>
        <taxon>Hexapoda</taxon>
        <taxon>Insecta</taxon>
        <taxon>Pterygota</taxon>
        <taxon>Neoptera</taxon>
        <taxon>Endopterygota</taxon>
        <taxon>Lepidoptera</taxon>
        <taxon>Glossata</taxon>
        <taxon>Ditrysia</taxon>
        <taxon>Papilionoidea</taxon>
        <taxon>Nymphalidae</taxon>
        <taxon>Nymphalinae</taxon>
        <taxon>Euphydryas</taxon>
    </lineage>
</organism>
<keyword evidence="8" id="KW-1185">Reference proteome</keyword>
<comment type="caution">
    <text evidence="6">The sequence shown here is derived from an EMBL/GenBank/DDBJ whole genome shotgun (WGS) entry which is preliminary data.</text>
</comment>
<dbReference type="Pfam" id="PF00063">
    <property type="entry name" value="Myosin_head"/>
    <property type="match status" value="2"/>
</dbReference>
<dbReference type="PANTHER" id="PTHR13140">
    <property type="entry name" value="MYOSIN"/>
    <property type="match status" value="1"/>
</dbReference>
<accession>A0AAU9TB45</accession>
<dbReference type="GO" id="GO:0000146">
    <property type="term" value="F:microfilament motor activity"/>
    <property type="evidence" value="ECO:0007669"/>
    <property type="project" value="TreeGrafter"/>
</dbReference>
<dbReference type="GO" id="GO:0005524">
    <property type="term" value="F:ATP binding"/>
    <property type="evidence" value="ECO:0007669"/>
    <property type="project" value="UniProtKB-KW"/>
</dbReference>
<dbReference type="InterPro" id="IPR001609">
    <property type="entry name" value="Myosin_head_motor_dom-like"/>
</dbReference>
<dbReference type="PANTHER" id="PTHR13140:SF706">
    <property type="entry name" value="DILUTE CLASS UNCONVENTIONAL MYOSIN, ISOFORM C"/>
    <property type="match status" value="1"/>
</dbReference>
<evidence type="ECO:0000313" key="6">
    <source>
        <dbReference type="EMBL" id="CAH2084250.1"/>
    </source>
</evidence>
<dbReference type="SUPFAM" id="SSF52540">
    <property type="entry name" value="P-loop containing nucleoside triphosphate hydrolases"/>
    <property type="match status" value="2"/>
</dbReference>
<dbReference type="GO" id="GO:0007015">
    <property type="term" value="P:actin filament organization"/>
    <property type="evidence" value="ECO:0007669"/>
    <property type="project" value="TreeGrafter"/>
</dbReference>
<dbReference type="AlphaFoldDB" id="A0AAU9TB45"/>
<dbReference type="EMBL" id="CAKOGL010000002">
    <property type="protein sequence ID" value="CAH2084250.1"/>
    <property type="molecule type" value="Genomic_DNA"/>
</dbReference>
<comment type="similarity">
    <text evidence="4">Belongs to the TRAFAC class myosin-kinesin ATPase superfamily. Myosin family.</text>
</comment>
<keyword evidence="1" id="KW-0547">Nucleotide-binding</keyword>
<dbReference type="GO" id="GO:0051015">
    <property type="term" value="F:actin filament binding"/>
    <property type="evidence" value="ECO:0007669"/>
    <property type="project" value="TreeGrafter"/>
</dbReference>
<proteinExistence type="inferred from homology"/>
<feature type="domain" description="Myosin motor" evidence="5">
    <location>
        <begin position="1"/>
        <end position="155"/>
    </location>
</feature>
<keyword evidence="3 4" id="KW-0009">Actin-binding</keyword>
<sequence length="155" mass="18160">MDVRKAEFARDALAKRLYGELFAWLVQADIYTELSRWLTHRRIASAHEVIVSRMDVRKAEFARDALAKRLYGELFAWLVQADIYTELSRWLTHRRIASAHEVIVSRMDVRKAEFARDALAKRLYGELFAWLVQAVNRALDTGHAKRHFIGEWCTL</sequence>
<evidence type="ECO:0000256" key="1">
    <source>
        <dbReference type="ARBA" id="ARBA00022741"/>
    </source>
</evidence>
<dbReference type="PROSITE" id="PS51456">
    <property type="entry name" value="MYOSIN_MOTOR"/>
    <property type="match status" value="1"/>
</dbReference>
<protein>
    <recommendedName>
        <fullName evidence="5">Myosin motor domain-containing protein</fullName>
    </recommendedName>
</protein>
<evidence type="ECO:0000256" key="2">
    <source>
        <dbReference type="ARBA" id="ARBA00022840"/>
    </source>
</evidence>
<dbReference type="EMBL" id="CAKOGL010000002">
    <property type="protein sequence ID" value="CAH2084253.1"/>
    <property type="molecule type" value="Genomic_DNA"/>
</dbReference>
<evidence type="ECO:0000259" key="5">
    <source>
        <dbReference type="PROSITE" id="PS51456"/>
    </source>
</evidence>
<evidence type="ECO:0000313" key="8">
    <source>
        <dbReference type="Proteomes" id="UP001153954"/>
    </source>
</evidence>
<dbReference type="InterPro" id="IPR027417">
    <property type="entry name" value="P-loop_NTPase"/>
</dbReference>
<dbReference type="Gene3D" id="1.20.120.720">
    <property type="entry name" value="Myosin VI head, motor domain, U50 subdomain"/>
    <property type="match status" value="3"/>
</dbReference>
<comment type="caution">
    <text evidence="4">Lacks conserved residue(s) required for the propagation of feature annotation.</text>
</comment>
<reference evidence="6" key="1">
    <citation type="submission" date="2022-03" db="EMBL/GenBank/DDBJ databases">
        <authorList>
            <person name="Tunstrom K."/>
        </authorList>
    </citation>
    <scope>NUCLEOTIDE SEQUENCE</scope>
</reference>